<proteinExistence type="predicted"/>
<keyword evidence="2 5" id="KW-0812">Transmembrane</keyword>
<evidence type="ECO:0000256" key="2">
    <source>
        <dbReference type="ARBA" id="ARBA00022692"/>
    </source>
</evidence>
<sequence length="241" mass="25799">MVGRPGDTPMGKDNDAYLESQDDEIKRQISDSSSFDGGVPFQQQNDESKMIKFGWIQGVFVRCMLNILGVMLFLRISWVGGQAGLWYGSAIILLSSLVTSLTALSMCAICTNGVVKGGGTYFMISRSLGPEFGGSIGVIFSFANAVGAAMHIVGLAESVTHLMKDSDTAIIDNGTNDVRVIGLAVCCLLMCVVMIGTSFESKIQVLLLFILIASLANFVIGTFLPLKEIQIARGITGYDCK</sequence>
<dbReference type="WBParaSite" id="PSAMB.scaffold10672size3914.g33520.t1">
    <property type="protein sequence ID" value="PSAMB.scaffold10672size3914.g33520.t1"/>
    <property type="gene ID" value="PSAMB.scaffold10672size3914.g33520"/>
</dbReference>
<dbReference type="InterPro" id="IPR004841">
    <property type="entry name" value="AA-permease/SLC12A_dom"/>
</dbReference>
<dbReference type="GO" id="GO:0016020">
    <property type="term" value="C:membrane"/>
    <property type="evidence" value="ECO:0007669"/>
    <property type="project" value="UniProtKB-SubCell"/>
</dbReference>
<dbReference type="GO" id="GO:1990573">
    <property type="term" value="P:potassium ion import across plasma membrane"/>
    <property type="evidence" value="ECO:0007669"/>
    <property type="project" value="TreeGrafter"/>
</dbReference>
<evidence type="ECO:0000256" key="3">
    <source>
        <dbReference type="ARBA" id="ARBA00022989"/>
    </source>
</evidence>
<feature type="transmembrane region" description="Helical" evidence="5">
    <location>
        <begin position="205"/>
        <end position="226"/>
    </location>
</feature>
<accession>A0A914UKC0</accession>
<dbReference type="GO" id="GO:0006884">
    <property type="term" value="P:cell volume homeostasis"/>
    <property type="evidence" value="ECO:0007669"/>
    <property type="project" value="TreeGrafter"/>
</dbReference>
<feature type="transmembrane region" description="Helical" evidence="5">
    <location>
        <begin position="180"/>
        <end position="199"/>
    </location>
</feature>
<evidence type="ECO:0000259" key="6">
    <source>
        <dbReference type="Pfam" id="PF00324"/>
    </source>
</evidence>
<evidence type="ECO:0000313" key="7">
    <source>
        <dbReference type="Proteomes" id="UP000887566"/>
    </source>
</evidence>
<comment type="subcellular location">
    <subcellularLocation>
        <location evidence="1">Membrane</location>
        <topology evidence="1">Multi-pass membrane protein</topology>
    </subcellularLocation>
</comment>
<dbReference type="GO" id="GO:0008511">
    <property type="term" value="F:sodium:potassium:chloride symporter activity"/>
    <property type="evidence" value="ECO:0007669"/>
    <property type="project" value="TreeGrafter"/>
</dbReference>
<evidence type="ECO:0000256" key="5">
    <source>
        <dbReference type="SAM" id="Phobius"/>
    </source>
</evidence>
<dbReference type="GO" id="GO:0055075">
    <property type="term" value="P:potassium ion homeostasis"/>
    <property type="evidence" value="ECO:0007669"/>
    <property type="project" value="TreeGrafter"/>
</dbReference>
<dbReference type="GO" id="GO:0055078">
    <property type="term" value="P:sodium ion homeostasis"/>
    <property type="evidence" value="ECO:0007669"/>
    <property type="project" value="TreeGrafter"/>
</dbReference>
<dbReference type="PANTHER" id="PTHR11827:SF103">
    <property type="entry name" value="SODIUM CHLORIDE COTRANSPORTER 69, ISOFORM E"/>
    <property type="match status" value="1"/>
</dbReference>
<evidence type="ECO:0000256" key="4">
    <source>
        <dbReference type="ARBA" id="ARBA00023136"/>
    </source>
</evidence>
<feature type="domain" description="Amino acid permease/ SLC12A" evidence="6">
    <location>
        <begin position="58"/>
        <end position="228"/>
    </location>
</feature>
<feature type="transmembrane region" description="Helical" evidence="5">
    <location>
        <begin position="86"/>
        <end position="115"/>
    </location>
</feature>
<evidence type="ECO:0000313" key="8">
    <source>
        <dbReference type="WBParaSite" id="PSAMB.scaffold10672size3914.g33520.t1"/>
    </source>
</evidence>
<dbReference type="FunFam" id="1.20.1740.10:FF:000114">
    <property type="entry name" value="Solute carrier family 12 member 1"/>
    <property type="match status" value="1"/>
</dbReference>
<organism evidence="7 8">
    <name type="scientific">Plectus sambesii</name>
    <dbReference type="NCBI Taxonomy" id="2011161"/>
    <lineage>
        <taxon>Eukaryota</taxon>
        <taxon>Metazoa</taxon>
        <taxon>Ecdysozoa</taxon>
        <taxon>Nematoda</taxon>
        <taxon>Chromadorea</taxon>
        <taxon>Plectida</taxon>
        <taxon>Plectina</taxon>
        <taxon>Plectoidea</taxon>
        <taxon>Plectidae</taxon>
        <taxon>Plectus</taxon>
    </lineage>
</organism>
<dbReference type="PANTHER" id="PTHR11827">
    <property type="entry name" value="SOLUTE CARRIER FAMILY 12, CATION COTRANSPORTERS"/>
    <property type="match status" value="1"/>
</dbReference>
<dbReference type="AlphaFoldDB" id="A0A914UKC0"/>
<keyword evidence="4 5" id="KW-0472">Membrane</keyword>
<reference evidence="8" key="1">
    <citation type="submission" date="2022-11" db="UniProtKB">
        <authorList>
            <consortium name="WormBaseParasite"/>
        </authorList>
    </citation>
    <scope>IDENTIFICATION</scope>
</reference>
<keyword evidence="3 5" id="KW-1133">Transmembrane helix</keyword>
<name>A0A914UKC0_9BILA</name>
<keyword evidence="7" id="KW-1185">Reference proteome</keyword>
<feature type="transmembrane region" description="Helical" evidence="5">
    <location>
        <begin position="135"/>
        <end position="159"/>
    </location>
</feature>
<dbReference type="Proteomes" id="UP000887566">
    <property type="component" value="Unplaced"/>
</dbReference>
<feature type="transmembrane region" description="Helical" evidence="5">
    <location>
        <begin position="55"/>
        <end position="74"/>
    </location>
</feature>
<dbReference type="GO" id="GO:0055064">
    <property type="term" value="P:chloride ion homeostasis"/>
    <property type="evidence" value="ECO:0007669"/>
    <property type="project" value="TreeGrafter"/>
</dbReference>
<dbReference type="Gene3D" id="1.20.1740.10">
    <property type="entry name" value="Amino acid/polyamine transporter I"/>
    <property type="match status" value="1"/>
</dbReference>
<protein>
    <submittedName>
        <fullName evidence="8">Amino acid permease/ SLC12A domain-containing protein</fullName>
    </submittedName>
</protein>
<dbReference type="InterPro" id="IPR004842">
    <property type="entry name" value="SLC12A_fam"/>
</dbReference>
<evidence type="ECO:0000256" key="1">
    <source>
        <dbReference type="ARBA" id="ARBA00004141"/>
    </source>
</evidence>
<dbReference type="Pfam" id="PF00324">
    <property type="entry name" value="AA_permease"/>
    <property type="match status" value="1"/>
</dbReference>